<dbReference type="Pfam" id="PF00047">
    <property type="entry name" value="ig"/>
    <property type="match status" value="1"/>
</dbReference>
<organism evidence="12 13">
    <name type="scientific">Mugilogobius chulae</name>
    <name type="common">yellowstripe goby</name>
    <dbReference type="NCBI Taxonomy" id="88201"/>
    <lineage>
        <taxon>Eukaryota</taxon>
        <taxon>Metazoa</taxon>
        <taxon>Chordata</taxon>
        <taxon>Craniata</taxon>
        <taxon>Vertebrata</taxon>
        <taxon>Euteleostomi</taxon>
        <taxon>Actinopterygii</taxon>
        <taxon>Neopterygii</taxon>
        <taxon>Teleostei</taxon>
        <taxon>Neoteleostei</taxon>
        <taxon>Acanthomorphata</taxon>
        <taxon>Gobiaria</taxon>
        <taxon>Gobiiformes</taxon>
        <taxon>Gobioidei</taxon>
        <taxon>Gobiidae</taxon>
        <taxon>Gobionellinae</taxon>
        <taxon>Mugilogobius</taxon>
    </lineage>
</organism>
<evidence type="ECO:0000256" key="9">
    <source>
        <dbReference type="SAM" id="MobiDB-lite"/>
    </source>
</evidence>
<dbReference type="InterPro" id="IPR036179">
    <property type="entry name" value="Ig-like_dom_sf"/>
</dbReference>
<dbReference type="InterPro" id="IPR001190">
    <property type="entry name" value="SRCR"/>
</dbReference>
<comment type="caution">
    <text evidence="8">Lacks conserved residue(s) required for the propagation of feature annotation.</text>
</comment>
<dbReference type="GO" id="GO:0005615">
    <property type="term" value="C:extracellular space"/>
    <property type="evidence" value="ECO:0007669"/>
    <property type="project" value="TreeGrafter"/>
</dbReference>
<evidence type="ECO:0000259" key="11">
    <source>
        <dbReference type="PROSITE" id="PS50287"/>
    </source>
</evidence>
<evidence type="ECO:0000256" key="5">
    <source>
        <dbReference type="ARBA" id="ARBA00023157"/>
    </source>
</evidence>
<proteinExistence type="predicted"/>
<dbReference type="Gene3D" id="3.10.250.10">
    <property type="entry name" value="SRCR-like domain"/>
    <property type="match status" value="4"/>
</dbReference>
<dbReference type="SUPFAM" id="SSF48726">
    <property type="entry name" value="Immunoglobulin"/>
    <property type="match status" value="1"/>
</dbReference>
<feature type="domain" description="SRCR" evidence="11">
    <location>
        <begin position="175"/>
        <end position="350"/>
    </location>
</feature>
<name>A0AAW0PSU7_9GOBI</name>
<dbReference type="InterPro" id="IPR003599">
    <property type="entry name" value="Ig_sub"/>
</dbReference>
<dbReference type="GO" id="GO:0005886">
    <property type="term" value="C:plasma membrane"/>
    <property type="evidence" value="ECO:0007669"/>
    <property type="project" value="TreeGrafter"/>
</dbReference>
<dbReference type="Proteomes" id="UP001460270">
    <property type="component" value="Unassembled WGS sequence"/>
</dbReference>
<feature type="disulfide bond" evidence="8">
    <location>
        <begin position="143"/>
        <end position="153"/>
    </location>
</feature>
<feature type="region of interest" description="Disordered" evidence="9">
    <location>
        <begin position="779"/>
        <end position="861"/>
    </location>
</feature>
<dbReference type="PANTHER" id="PTHR48071">
    <property type="entry name" value="SRCR DOMAIN-CONTAINING PROTEIN"/>
    <property type="match status" value="1"/>
</dbReference>
<dbReference type="SMART" id="SM00409">
    <property type="entry name" value="IG"/>
    <property type="match status" value="1"/>
</dbReference>
<keyword evidence="7" id="KW-0393">Immunoglobulin domain</keyword>
<feature type="transmembrane region" description="Helical" evidence="10">
    <location>
        <begin position="561"/>
        <end position="583"/>
    </location>
</feature>
<protein>
    <recommendedName>
        <fullName evidence="11">SRCR domain-containing protein</fullName>
    </recommendedName>
</protein>
<feature type="compositionally biased region" description="Gly residues" evidence="9">
    <location>
        <begin position="816"/>
        <end position="846"/>
    </location>
</feature>
<dbReference type="PROSITE" id="PS50287">
    <property type="entry name" value="SRCR_2"/>
    <property type="match status" value="4"/>
</dbReference>
<dbReference type="AlphaFoldDB" id="A0AAW0PSU7"/>
<evidence type="ECO:0000256" key="2">
    <source>
        <dbReference type="ARBA" id="ARBA00022525"/>
    </source>
</evidence>
<dbReference type="PANTHER" id="PTHR48071:SF15">
    <property type="entry name" value="SRCR DOMAIN-CONTAINING PROTEIN"/>
    <property type="match status" value="1"/>
</dbReference>
<dbReference type="SMART" id="SM00202">
    <property type="entry name" value="SR"/>
    <property type="match status" value="4"/>
</dbReference>
<keyword evidence="10" id="KW-0812">Transmembrane</keyword>
<feature type="domain" description="SRCR" evidence="11">
    <location>
        <begin position="82"/>
        <end position="172"/>
    </location>
</feature>
<feature type="domain" description="SRCR" evidence="11">
    <location>
        <begin position="353"/>
        <end position="430"/>
    </location>
</feature>
<keyword evidence="5 8" id="KW-1015">Disulfide bond</keyword>
<dbReference type="Pfam" id="PF00530">
    <property type="entry name" value="SRCR"/>
    <property type="match status" value="3"/>
</dbReference>
<dbReference type="SUPFAM" id="SSF56487">
    <property type="entry name" value="SRCR-like"/>
    <property type="match status" value="4"/>
</dbReference>
<evidence type="ECO:0000256" key="3">
    <source>
        <dbReference type="ARBA" id="ARBA00022729"/>
    </source>
</evidence>
<keyword evidence="3" id="KW-0732">Signal</keyword>
<feature type="domain" description="SRCR" evidence="11">
    <location>
        <begin position="6"/>
        <end position="79"/>
    </location>
</feature>
<feature type="compositionally biased region" description="Basic and acidic residues" evidence="9">
    <location>
        <begin position="779"/>
        <end position="790"/>
    </location>
</feature>
<evidence type="ECO:0000256" key="7">
    <source>
        <dbReference type="ARBA" id="ARBA00023319"/>
    </source>
</evidence>
<feature type="disulfide bond" evidence="8">
    <location>
        <begin position="51"/>
        <end position="61"/>
    </location>
</feature>
<feature type="compositionally biased region" description="Basic residues" evidence="9">
    <location>
        <begin position="791"/>
        <end position="808"/>
    </location>
</feature>
<keyword evidence="10" id="KW-0472">Membrane</keyword>
<comment type="subcellular location">
    <subcellularLocation>
        <location evidence="1">Secreted</location>
    </subcellularLocation>
</comment>
<keyword evidence="10" id="KW-1133">Transmembrane helix</keyword>
<dbReference type="GO" id="GO:0031638">
    <property type="term" value="P:zymogen activation"/>
    <property type="evidence" value="ECO:0007669"/>
    <property type="project" value="TreeGrafter"/>
</dbReference>
<dbReference type="InterPro" id="IPR013151">
    <property type="entry name" value="Immunoglobulin_dom"/>
</dbReference>
<evidence type="ECO:0000256" key="4">
    <source>
        <dbReference type="ARBA" id="ARBA00022737"/>
    </source>
</evidence>
<keyword evidence="6" id="KW-0325">Glycoprotein</keyword>
<feature type="disulfide bond" evidence="8">
    <location>
        <begin position="321"/>
        <end position="331"/>
    </location>
</feature>
<feature type="disulfide bond" evidence="8">
    <location>
        <begin position="420"/>
        <end position="430"/>
    </location>
</feature>
<evidence type="ECO:0000313" key="12">
    <source>
        <dbReference type="EMBL" id="KAK7938590.1"/>
    </source>
</evidence>
<dbReference type="Gene3D" id="2.60.40.10">
    <property type="entry name" value="Immunoglobulins"/>
    <property type="match status" value="1"/>
</dbReference>
<reference evidence="13" key="1">
    <citation type="submission" date="2024-04" db="EMBL/GenBank/DDBJ databases">
        <title>Salinicola lusitanus LLJ914,a marine bacterium isolated from the Okinawa Trough.</title>
        <authorList>
            <person name="Li J."/>
        </authorList>
    </citation>
    <scope>NUCLEOTIDE SEQUENCE [LARGE SCALE GENOMIC DNA]</scope>
</reference>
<evidence type="ECO:0000313" key="13">
    <source>
        <dbReference type="Proteomes" id="UP001460270"/>
    </source>
</evidence>
<evidence type="ECO:0000256" key="8">
    <source>
        <dbReference type="PROSITE-ProRule" id="PRU00196"/>
    </source>
</evidence>
<dbReference type="GO" id="GO:0004252">
    <property type="term" value="F:serine-type endopeptidase activity"/>
    <property type="evidence" value="ECO:0007669"/>
    <property type="project" value="TreeGrafter"/>
</dbReference>
<dbReference type="InterPro" id="IPR013783">
    <property type="entry name" value="Ig-like_fold"/>
</dbReference>
<keyword evidence="13" id="KW-1185">Reference proteome</keyword>
<keyword evidence="2" id="KW-0964">Secreted</keyword>
<keyword evidence="4" id="KW-0677">Repeat</keyword>
<evidence type="ECO:0000256" key="10">
    <source>
        <dbReference type="SAM" id="Phobius"/>
    </source>
</evidence>
<dbReference type="InterPro" id="IPR036772">
    <property type="entry name" value="SRCR-like_dom_sf"/>
</dbReference>
<dbReference type="PRINTS" id="PR00258">
    <property type="entry name" value="SPERACTRCPTR"/>
</dbReference>
<accession>A0AAW0PSU7</accession>
<dbReference type="EMBL" id="JBBPFD010000002">
    <property type="protein sequence ID" value="KAK7938590.1"/>
    <property type="molecule type" value="Genomic_DNA"/>
</dbReference>
<sequence>MKESGDEGWALTLDLDNTDVLCRLFDCGSAVSGRDRDKLPKSTVWWIDSECVKRNFAVRDCVYSVPSYSLSAGLDVVCSESVRLVSDYSLCSGSVQIWNQSWTWLCEGALDLLGAEVLCRELGCGAPSLLQGALSPGLQTFHCEGNESALMDCPRSSSRTCSSGAAVNLTCSETLKLVGGASRCAGAVELKHEGEWRRMTSYPYDSWPLEATDVVCRLLHCGSAVSGRVRDNFPKSPVWTIYSACVTKSVVRDCVSSYYRSSSSGVDVVCSESVRLVSDYSLCSGSVQIWNQSWTWLCEGALDLLGAEVLCKELDCGTFHCEGNESALMDCPRSSSRTCSSGAAVNLTCSETLKLVGGASRCAGAVELKHQEEWKRVTSHPWTLEATDVVCRLLDCGSAVSGRVRSDFPKSSVWVIDSDCVRRNSTVKDCIYVTLTLPLVVWMWFVQVKVKLLNRPIISLSVLNGVSELESQGVQVQLGSKFRVTCSVEPQFPGGSFQLLSPAQNHNLPAVNHSAHFLFSDFDPAHQGNYTCVYHLEVFNHNFSSESHSLQVFMGASSSDLIHRVLLFPLVLITAVILMYFIYKVKPRSTRGGGGARGGAIEAVVELELGLIRSITSQDILYHYTYRDTYLMYRVTYHHTYNHTYRDTYHYTYDHTYRDTYHHTYDHTYRDTYHHTYDHTYRDTYHHTYDHTYHDTYHHTYDHTYRDTYHHTYDHTYRDTYHHTYDHTYRDTYHHTYDHTYHDTYHHTYDHTYRDTYHHTYDHTYRDTYHTYRDTYYHTSQEAEPKEGEGHRRRGKSHRRKGRSHKRRDQRERGGATRGGATEGGGARWEGGGATEGEGGATGGGPQEKSEEPKEEGEGPQ</sequence>
<gene>
    <name evidence="12" type="ORF">WMY93_001916</name>
</gene>
<evidence type="ECO:0000256" key="1">
    <source>
        <dbReference type="ARBA" id="ARBA00004613"/>
    </source>
</evidence>
<comment type="caution">
    <text evidence="12">The sequence shown here is derived from an EMBL/GenBank/DDBJ whole genome shotgun (WGS) entry which is preliminary data.</text>
</comment>
<evidence type="ECO:0000256" key="6">
    <source>
        <dbReference type="ARBA" id="ARBA00023180"/>
    </source>
</evidence>